<dbReference type="GO" id="GO:0000978">
    <property type="term" value="F:RNA polymerase II cis-regulatory region sequence-specific DNA binding"/>
    <property type="evidence" value="ECO:0007669"/>
    <property type="project" value="TreeGrafter"/>
</dbReference>
<dbReference type="Gene3D" id="4.10.240.10">
    <property type="entry name" value="Zn(2)-C6 fungal-type DNA-binding domain"/>
    <property type="match status" value="1"/>
</dbReference>
<proteinExistence type="predicted"/>
<protein>
    <recommendedName>
        <fullName evidence="6">Zn(2)-C6 fungal-type domain-containing protein</fullName>
    </recommendedName>
</protein>
<dbReference type="PROSITE" id="PS50048">
    <property type="entry name" value="ZN2_CY6_FUNGAL_2"/>
    <property type="match status" value="1"/>
</dbReference>
<name>A0A8E2F954_9PEZI</name>
<dbReference type="CDD" id="cd00067">
    <property type="entry name" value="GAL4"/>
    <property type="match status" value="1"/>
</dbReference>
<keyword evidence="4" id="KW-0539">Nucleus</keyword>
<dbReference type="Pfam" id="PF04082">
    <property type="entry name" value="Fungal_trans"/>
    <property type="match status" value="1"/>
</dbReference>
<dbReference type="SUPFAM" id="SSF57701">
    <property type="entry name" value="Zn2/Cys6 DNA-binding domain"/>
    <property type="match status" value="1"/>
</dbReference>
<dbReference type="PROSITE" id="PS00463">
    <property type="entry name" value="ZN2_CY6_FUNGAL_1"/>
    <property type="match status" value="1"/>
</dbReference>
<feature type="region of interest" description="Disordered" evidence="5">
    <location>
        <begin position="49"/>
        <end position="84"/>
    </location>
</feature>
<dbReference type="SMART" id="SM00066">
    <property type="entry name" value="GAL4"/>
    <property type="match status" value="1"/>
</dbReference>
<dbReference type="GO" id="GO:0005634">
    <property type="term" value="C:nucleus"/>
    <property type="evidence" value="ECO:0007669"/>
    <property type="project" value="TreeGrafter"/>
</dbReference>
<organism evidence="7 8">
    <name type="scientific">Glonium stellatum</name>
    <dbReference type="NCBI Taxonomy" id="574774"/>
    <lineage>
        <taxon>Eukaryota</taxon>
        <taxon>Fungi</taxon>
        <taxon>Dikarya</taxon>
        <taxon>Ascomycota</taxon>
        <taxon>Pezizomycotina</taxon>
        <taxon>Dothideomycetes</taxon>
        <taxon>Pleosporomycetidae</taxon>
        <taxon>Gloniales</taxon>
        <taxon>Gloniaceae</taxon>
        <taxon>Glonium</taxon>
    </lineage>
</organism>
<evidence type="ECO:0000259" key="6">
    <source>
        <dbReference type="PROSITE" id="PS50048"/>
    </source>
</evidence>
<evidence type="ECO:0000256" key="4">
    <source>
        <dbReference type="ARBA" id="ARBA00023242"/>
    </source>
</evidence>
<keyword evidence="1" id="KW-0479">Metal-binding</keyword>
<keyword evidence="2" id="KW-0805">Transcription regulation</keyword>
<evidence type="ECO:0000256" key="3">
    <source>
        <dbReference type="ARBA" id="ARBA00023163"/>
    </source>
</evidence>
<accession>A0A8E2F954</accession>
<keyword evidence="8" id="KW-1185">Reference proteome</keyword>
<keyword evidence="3" id="KW-0804">Transcription</keyword>
<dbReference type="OrthoDB" id="1919336at2759"/>
<dbReference type="InterPro" id="IPR001138">
    <property type="entry name" value="Zn2Cys6_DnaBD"/>
</dbReference>
<dbReference type="PANTHER" id="PTHR47424">
    <property type="entry name" value="REGULATORY PROTEIN GAL4"/>
    <property type="match status" value="1"/>
</dbReference>
<dbReference type="SMART" id="SM00906">
    <property type="entry name" value="Fungal_trans"/>
    <property type="match status" value="1"/>
</dbReference>
<dbReference type="AlphaFoldDB" id="A0A8E2F954"/>
<dbReference type="InterPro" id="IPR036864">
    <property type="entry name" value="Zn2-C6_fun-type_DNA-bd_sf"/>
</dbReference>
<dbReference type="Proteomes" id="UP000250140">
    <property type="component" value="Unassembled WGS sequence"/>
</dbReference>
<dbReference type="CDD" id="cd12148">
    <property type="entry name" value="fungal_TF_MHR"/>
    <property type="match status" value="1"/>
</dbReference>
<dbReference type="GO" id="GO:0000435">
    <property type="term" value="P:positive regulation of transcription from RNA polymerase II promoter by galactose"/>
    <property type="evidence" value="ECO:0007669"/>
    <property type="project" value="TreeGrafter"/>
</dbReference>
<dbReference type="GO" id="GO:0008270">
    <property type="term" value="F:zinc ion binding"/>
    <property type="evidence" value="ECO:0007669"/>
    <property type="project" value="InterPro"/>
</dbReference>
<gene>
    <name evidence="7" type="ORF">AOQ84DRAFT_385924</name>
</gene>
<dbReference type="GO" id="GO:0006351">
    <property type="term" value="P:DNA-templated transcription"/>
    <property type="evidence" value="ECO:0007669"/>
    <property type="project" value="InterPro"/>
</dbReference>
<sequence>MSSSEKQKLNHEKTSQTCDVCKLRHQKCNGVRPSCYYCLLRGLQCNYSRKKPRRTDQSDARRKSSTTEPLLPISSSPQTRPPEALEKSVALQNYQKVHDILTRELASLDLPVKRKDQLSRAIAEKLSKQLDSGTSDLLRSSQGFATEATSNHLAITLGQVLASELGLDANKVLEIVNMDPKKDINVSSAWTIPGPATSPHEVHPNKFEARAWVDAFLNGPNKLFYVCDPLQSHEFIDALYDPDKEISPISNCLVSFQIALGALFTDNISDRIADSWYDRARRLMEDCIENEETAPLWIIQALLLSTIYSMNSKPKMCWLSLSSAIRLAQTYRIDLDISDCNYLTAQEYLHWRQVWLSIMFLDVWLAISLGRTPQITENTTRDPFLRNPSSNAGVPDHSVNVNMARLAVITGRILRDIYAERGSTFGVYESTMQELEEWSKSLPPNLRFRENHSPGVDHPGLSTEDYVSSCYLEIYYLASITLLGRPLLLRTINPKGYEAGSTISLNLRYFAQNCTDAAIQLGQVSSVMVKGGFICKRSWLVTMLNYHAALLVGLSLSGKRSNLRYDLFSTQDQNRRHIFKSGLEVCIGVLAYCGQQDPFANHYTKVTKTFQDMIEAHDESATPDQHKISTSAGSALLNQLETHHSMVNPGMPISEQASYDFTPNFSAITSSTTNSSPLDMRAYPSYTMAGTIPNSMFDEWTGSSNEPQRHLPIHSLNQLSSHSSASANTHTSEYTVNIDNPYLTWEQPKYSPFDNNMEMGGGNLMPSQNDMSFHQHFNQ</sequence>
<evidence type="ECO:0000256" key="2">
    <source>
        <dbReference type="ARBA" id="ARBA00023015"/>
    </source>
</evidence>
<dbReference type="GO" id="GO:0000981">
    <property type="term" value="F:DNA-binding transcription factor activity, RNA polymerase II-specific"/>
    <property type="evidence" value="ECO:0007669"/>
    <property type="project" value="InterPro"/>
</dbReference>
<evidence type="ECO:0000256" key="5">
    <source>
        <dbReference type="SAM" id="MobiDB-lite"/>
    </source>
</evidence>
<evidence type="ECO:0000313" key="7">
    <source>
        <dbReference type="EMBL" id="OCL12711.1"/>
    </source>
</evidence>
<dbReference type="InterPro" id="IPR007219">
    <property type="entry name" value="XnlR_reg_dom"/>
</dbReference>
<evidence type="ECO:0000256" key="1">
    <source>
        <dbReference type="ARBA" id="ARBA00022723"/>
    </source>
</evidence>
<evidence type="ECO:0000313" key="8">
    <source>
        <dbReference type="Proteomes" id="UP000250140"/>
    </source>
</evidence>
<dbReference type="InterPro" id="IPR051127">
    <property type="entry name" value="Fungal_SecMet_Regulators"/>
</dbReference>
<dbReference type="Pfam" id="PF00172">
    <property type="entry name" value="Zn_clus"/>
    <property type="match status" value="1"/>
</dbReference>
<dbReference type="EMBL" id="KV748841">
    <property type="protein sequence ID" value="OCL12711.1"/>
    <property type="molecule type" value="Genomic_DNA"/>
</dbReference>
<reference evidence="7 8" key="1">
    <citation type="journal article" date="2016" name="Nat. Commun.">
        <title>Ectomycorrhizal ecology is imprinted in the genome of the dominant symbiotic fungus Cenococcum geophilum.</title>
        <authorList>
            <consortium name="DOE Joint Genome Institute"/>
            <person name="Peter M."/>
            <person name="Kohler A."/>
            <person name="Ohm R.A."/>
            <person name="Kuo A."/>
            <person name="Krutzmann J."/>
            <person name="Morin E."/>
            <person name="Arend M."/>
            <person name="Barry K.W."/>
            <person name="Binder M."/>
            <person name="Choi C."/>
            <person name="Clum A."/>
            <person name="Copeland A."/>
            <person name="Grisel N."/>
            <person name="Haridas S."/>
            <person name="Kipfer T."/>
            <person name="LaButti K."/>
            <person name="Lindquist E."/>
            <person name="Lipzen A."/>
            <person name="Maire R."/>
            <person name="Meier B."/>
            <person name="Mihaltcheva S."/>
            <person name="Molinier V."/>
            <person name="Murat C."/>
            <person name="Poggeler S."/>
            <person name="Quandt C.A."/>
            <person name="Sperisen C."/>
            <person name="Tritt A."/>
            <person name="Tisserant E."/>
            <person name="Crous P.W."/>
            <person name="Henrissat B."/>
            <person name="Nehls U."/>
            <person name="Egli S."/>
            <person name="Spatafora J.W."/>
            <person name="Grigoriev I.V."/>
            <person name="Martin F.M."/>
        </authorList>
    </citation>
    <scope>NUCLEOTIDE SEQUENCE [LARGE SCALE GENOMIC DNA]</scope>
    <source>
        <strain evidence="7 8">CBS 207.34</strain>
    </source>
</reference>
<feature type="domain" description="Zn(2)-C6 fungal-type" evidence="6">
    <location>
        <begin position="17"/>
        <end position="47"/>
    </location>
</feature>
<dbReference type="PANTHER" id="PTHR47424:SF9">
    <property type="entry name" value="TAH-2"/>
    <property type="match status" value="1"/>
</dbReference>